<sequence length="374" mass="42642">MSMSTALQVSQALKATGQPTYLYGAGRFAKITIFGATGFLGRYVASRLGQLKARTNMPNRGCEMEIRHLKPMFSLGDAHFPFYSIRDETSVRQAIGESDIVINLVGKYYETKHIMKTRRADGTKSRINYGFAEIHEEWPAHLAKLSTEMGVRQLIHVSGMAADEHSDSSWARTKARGEEFVRREFPDATIVRPAPMFGDEDRFLNWLADFGSRYFFLPLADGGEHLLQPVWVQDVAEAIVACVDNDWQDDRLRVEGKTLELAGPHEYTWRELSTFVNDITGLEPRVVGVPHEPLEKIGAFWERLPVLNPRGPHFCMEDAKRQHMDVVMPDLTGRADALTFEHFDIKPTRIEDVAFSYLYRYRKGGHFARTRGYH</sequence>
<gene>
    <name evidence="2" type="ORF">JKP88DRAFT_187135</name>
</gene>
<organism evidence="2 3">
    <name type="scientific">Tribonema minus</name>
    <dbReference type="NCBI Taxonomy" id="303371"/>
    <lineage>
        <taxon>Eukaryota</taxon>
        <taxon>Sar</taxon>
        <taxon>Stramenopiles</taxon>
        <taxon>Ochrophyta</taxon>
        <taxon>PX clade</taxon>
        <taxon>Xanthophyceae</taxon>
        <taxon>Tribonematales</taxon>
        <taxon>Tribonemataceae</taxon>
        <taxon>Tribonema</taxon>
    </lineage>
</organism>
<dbReference type="OrthoDB" id="275457at2759"/>
<evidence type="ECO:0000313" key="3">
    <source>
        <dbReference type="Proteomes" id="UP000664859"/>
    </source>
</evidence>
<dbReference type="Gene3D" id="3.40.50.720">
    <property type="entry name" value="NAD(P)-binding Rossmann-like Domain"/>
    <property type="match status" value="1"/>
</dbReference>
<keyword evidence="3" id="KW-1185">Reference proteome</keyword>
<dbReference type="CDD" id="cd05271">
    <property type="entry name" value="NDUFA9_like_SDR_a"/>
    <property type="match status" value="1"/>
</dbReference>
<dbReference type="SUPFAM" id="SSF51735">
    <property type="entry name" value="NAD(P)-binding Rossmann-fold domains"/>
    <property type="match status" value="1"/>
</dbReference>
<dbReference type="PANTHER" id="PTHR12126:SF11">
    <property type="entry name" value="NADH DEHYDROGENASE [UBIQUINONE] 1 ALPHA SUBCOMPLEX SUBUNIT 9, MITOCHONDRIAL"/>
    <property type="match status" value="1"/>
</dbReference>
<evidence type="ECO:0000313" key="2">
    <source>
        <dbReference type="EMBL" id="KAG5180835.1"/>
    </source>
</evidence>
<dbReference type="InterPro" id="IPR029903">
    <property type="entry name" value="RmlD-like-bd"/>
</dbReference>
<feature type="domain" description="RmlD-like substrate binding" evidence="1">
    <location>
        <begin position="31"/>
        <end position="290"/>
    </location>
</feature>
<dbReference type="InterPro" id="IPR036291">
    <property type="entry name" value="NAD(P)-bd_dom_sf"/>
</dbReference>
<protein>
    <submittedName>
        <fullName evidence="2">NADH dehydrogenase</fullName>
    </submittedName>
</protein>
<dbReference type="InterPro" id="IPR051207">
    <property type="entry name" value="ComplexI_NDUFA9_subunit"/>
</dbReference>
<accession>A0A836CC16</accession>
<evidence type="ECO:0000259" key="1">
    <source>
        <dbReference type="Pfam" id="PF04321"/>
    </source>
</evidence>
<comment type="caution">
    <text evidence="2">The sequence shown here is derived from an EMBL/GenBank/DDBJ whole genome shotgun (WGS) entry which is preliminary data.</text>
</comment>
<name>A0A836CC16_9STRA</name>
<dbReference type="GO" id="GO:0005739">
    <property type="term" value="C:mitochondrion"/>
    <property type="evidence" value="ECO:0007669"/>
    <property type="project" value="TreeGrafter"/>
</dbReference>
<dbReference type="Pfam" id="PF04321">
    <property type="entry name" value="RmlD_sub_bind"/>
    <property type="match status" value="1"/>
</dbReference>
<dbReference type="EMBL" id="JAFCMP010000357">
    <property type="protein sequence ID" value="KAG5180835.1"/>
    <property type="molecule type" value="Genomic_DNA"/>
</dbReference>
<dbReference type="AlphaFoldDB" id="A0A836CC16"/>
<dbReference type="PANTHER" id="PTHR12126">
    <property type="entry name" value="NADH-UBIQUINONE OXIDOREDUCTASE 39 KDA SUBUNIT-RELATED"/>
    <property type="match status" value="1"/>
</dbReference>
<dbReference type="Proteomes" id="UP000664859">
    <property type="component" value="Unassembled WGS sequence"/>
</dbReference>
<reference evidence="2" key="1">
    <citation type="submission" date="2021-02" db="EMBL/GenBank/DDBJ databases">
        <title>First Annotated Genome of the Yellow-green Alga Tribonema minus.</title>
        <authorList>
            <person name="Mahan K.M."/>
        </authorList>
    </citation>
    <scope>NUCLEOTIDE SEQUENCE</scope>
    <source>
        <strain evidence="2">UTEX B ZZ1240</strain>
    </source>
</reference>
<proteinExistence type="predicted"/>
<dbReference type="GO" id="GO:0044877">
    <property type="term" value="F:protein-containing complex binding"/>
    <property type="evidence" value="ECO:0007669"/>
    <property type="project" value="TreeGrafter"/>
</dbReference>